<dbReference type="Proteomes" id="UP000371041">
    <property type="component" value="Chromosome"/>
</dbReference>
<dbReference type="AlphaFoldDB" id="A0A5Q3QAB2"/>
<proteinExistence type="predicted"/>
<feature type="compositionally biased region" description="Basic and acidic residues" evidence="1">
    <location>
        <begin position="30"/>
        <end position="41"/>
    </location>
</feature>
<feature type="compositionally biased region" description="Gly residues" evidence="1">
    <location>
        <begin position="65"/>
        <end position="83"/>
    </location>
</feature>
<keyword evidence="3" id="KW-1185">Reference proteome</keyword>
<accession>A0A5Q3QAB2</accession>
<evidence type="ECO:0000313" key="2">
    <source>
        <dbReference type="EMBL" id="QGK70800.1"/>
    </source>
</evidence>
<evidence type="ECO:0000256" key="1">
    <source>
        <dbReference type="SAM" id="MobiDB-lite"/>
    </source>
</evidence>
<organism evidence="2 3">
    <name type="scientific">Allosaccharopolyspora coralli</name>
    <dbReference type="NCBI Taxonomy" id="2665642"/>
    <lineage>
        <taxon>Bacteria</taxon>
        <taxon>Bacillati</taxon>
        <taxon>Actinomycetota</taxon>
        <taxon>Actinomycetes</taxon>
        <taxon>Pseudonocardiales</taxon>
        <taxon>Pseudonocardiaceae</taxon>
        <taxon>Allosaccharopolyspora</taxon>
    </lineage>
</organism>
<dbReference type="KEGG" id="sace:GIY23_15905"/>
<evidence type="ECO:0000313" key="3">
    <source>
        <dbReference type="Proteomes" id="UP000371041"/>
    </source>
</evidence>
<sequence>MSLFRKVMRFASSPQGQMAIRKAKQMAQDPKNKQKIDDLKNKVLGGSGGSSSGTTSSADPNDFRGLGGQQSGGTSSGPTGSQGSGSQSTGSANPSDFQGLGDQQPRRDNPGTSQS</sequence>
<reference evidence="3" key="1">
    <citation type="submission" date="2019-11" db="EMBL/GenBank/DDBJ databases">
        <title>The complete genome sequence of Saccharopolyspora sp. E2A.</title>
        <authorList>
            <person name="Zhang G."/>
        </authorList>
    </citation>
    <scope>NUCLEOTIDE SEQUENCE [LARGE SCALE GENOMIC DNA]</scope>
    <source>
        <strain evidence="3">E2A</strain>
    </source>
</reference>
<dbReference type="RefSeq" id="WP_154077379.1">
    <property type="nucleotide sequence ID" value="NZ_CP045929.1"/>
</dbReference>
<protein>
    <submittedName>
        <fullName evidence="2">Uncharacterized protein</fullName>
    </submittedName>
</protein>
<dbReference type="EMBL" id="CP045929">
    <property type="protein sequence ID" value="QGK70800.1"/>
    <property type="molecule type" value="Genomic_DNA"/>
</dbReference>
<gene>
    <name evidence="2" type="ORF">GIY23_15905</name>
</gene>
<name>A0A5Q3QAB2_9PSEU</name>
<feature type="region of interest" description="Disordered" evidence="1">
    <location>
        <begin position="1"/>
        <end position="115"/>
    </location>
</feature>